<reference evidence="3 4" key="1">
    <citation type="submission" date="2011-01" db="EMBL/GenBank/DDBJ databases">
        <authorList>
            <person name="Muzny D."/>
            <person name="Qin X."/>
            <person name="Deng J."/>
            <person name="Jiang H."/>
            <person name="Liu Y."/>
            <person name="Qu J."/>
            <person name="Song X.-Z."/>
            <person name="Zhang L."/>
            <person name="Thornton R."/>
            <person name="Coyle M."/>
            <person name="Francisco L."/>
            <person name="Jackson L."/>
            <person name="Javaid M."/>
            <person name="Korchina V."/>
            <person name="Kovar C."/>
            <person name="Mata R."/>
            <person name="Mathew T."/>
            <person name="Ngo R."/>
            <person name="Nguyen L."/>
            <person name="Nguyen N."/>
            <person name="Okwuonu G."/>
            <person name="Ongeri F."/>
            <person name="Pham C."/>
            <person name="Simmons D."/>
            <person name="Wilczek-Boney K."/>
            <person name="Hale W."/>
            <person name="Jakkamsetti A."/>
            <person name="Pham P."/>
            <person name="Ruth R."/>
            <person name="San Lucas F."/>
            <person name="Warren J."/>
            <person name="Zhang J."/>
            <person name="Zhao Z."/>
            <person name="Zhou C."/>
            <person name="Zhu D."/>
            <person name="Lee S."/>
            <person name="Bess C."/>
            <person name="Blankenburg K."/>
            <person name="Forbes L."/>
            <person name="Fu Q."/>
            <person name="Gubbala S."/>
            <person name="Hirani K."/>
            <person name="Jayaseelan J.C."/>
            <person name="Lara F."/>
            <person name="Munidasa M."/>
            <person name="Palculict T."/>
            <person name="Patil S."/>
            <person name="Pu L.-L."/>
            <person name="Saada N."/>
            <person name="Tang L."/>
            <person name="Weissenberger G."/>
            <person name="Zhu Y."/>
            <person name="Hemphill L."/>
            <person name="Shang Y."/>
            <person name="Youmans B."/>
            <person name="Ayvaz T."/>
            <person name="Ross M."/>
            <person name="Santibanez J."/>
            <person name="Aqrawi P."/>
            <person name="Gross S."/>
            <person name="Joshi V."/>
            <person name="Fowler G."/>
            <person name="Nazareth L."/>
            <person name="Reid J."/>
            <person name="Worley K."/>
            <person name="Petrosino J."/>
            <person name="Highlander S."/>
            <person name="Gibbs R."/>
        </authorList>
    </citation>
    <scope>NUCLEOTIDE SEQUENCE [LARGE SCALE GENOMIC DNA]</scope>
    <source>
        <strain evidence="3 4">ATCC 25976</strain>
    </source>
</reference>
<name>E8KGH9_9PAST</name>
<keyword evidence="1" id="KW-0732">Signal</keyword>
<evidence type="ECO:0000256" key="1">
    <source>
        <dbReference type="SAM" id="SignalP"/>
    </source>
</evidence>
<feature type="domain" description="Serine aminopeptidase S33" evidence="2">
    <location>
        <begin position="49"/>
        <end position="165"/>
    </location>
</feature>
<proteinExistence type="predicted"/>
<dbReference type="EMBL" id="AEVG01000062">
    <property type="protein sequence ID" value="EFX91998.1"/>
    <property type="molecule type" value="Genomic_DNA"/>
</dbReference>
<organism evidence="3 4">
    <name type="scientific">Actinobacillus ureae ATCC 25976</name>
    <dbReference type="NCBI Taxonomy" id="887324"/>
    <lineage>
        <taxon>Bacteria</taxon>
        <taxon>Pseudomonadati</taxon>
        <taxon>Pseudomonadota</taxon>
        <taxon>Gammaproteobacteria</taxon>
        <taxon>Pasteurellales</taxon>
        <taxon>Pasteurellaceae</taxon>
        <taxon>Actinobacillus</taxon>
    </lineage>
</organism>
<dbReference type="Gene3D" id="3.40.50.1820">
    <property type="entry name" value="alpha/beta hydrolase"/>
    <property type="match status" value="1"/>
</dbReference>
<sequence length="197" mass="21780">MKKFLNISLLAASFALTMPVAWAETHTTQTVKTQDGLTLQLTKDYPDNPSKAVLVISHGLASHSGVFGNFAEQMTNNDIAIYRFDARGHGKSDGRDKIHINSYFEMVEDLRQIVQKAKQENPNVPLFVMGHSMGGHITALYATKYPNETNGVILAAGVLRYHQMNFGYLPRPEPKDSFVSGMVALTTLNLPMPKAND</sequence>
<evidence type="ECO:0000259" key="2">
    <source>
        <dbReference type="Pfam" id="PF12146"/>
    </source>
</evidence>
<dbReference type="HOGENOM" id="CLU_1381565_0_0_6"/>
<dbReference type="InterPro" id="IPR022742">
    <property type="entry name" value="Hydrolase_4"/>
</dbReference>
<accession>E8KGH9</accession>
<gene>
    <name evidence="3" type="ORF">HMPREF0027_0946</name>
</gene>
<evidence type="ECO:0000313" key="4">
    <source>
        <dbReference type="Proteomes" id="UP000005467"/>
    </source>
</evidence>
<dbReference type="InterPro" id="IPR000073">
    <property type="entry name" value="AB_hydrolase_1"/>
</dbReference>
<dbReference type="PANTHER" id="PTHR11614">
    <property type="entry name" value="PHOSPHOLIPASE-RELATED"/>
    <property type="match status" value="1"/>
</dbReference>
<comment type="caution">
    <text evidence="3">The sequence shown here is derived from an EMBL/GenBank/DDBJ whole genome shotgun (WGS) entry which is preliminary data.</text>
</comment>
<feature type="signal peptide" evidence="1">
    <location>
        <begin position="1"/>
        <end position="23"/>
    </location>
</feature>
<dbReference type="Proteomes" id="UP000005467">
    <property type="component" value="Unassembled WGS sequence"/>
</dbReference>
<dbReference type="PRINTS" id="PR00111">
    <property type="entry name" value="ABHYDROLASE"/>
</dbReference>
<dbReference type="SUPFAM" id="SSF53474">
    <property type="entry name" value="alpha/beta-Hydrolases"/>
    <property type="match status" value="1"/>
</dbReference>
<dbReference type="InterPro" id="IPR029058">
    <property type="entry name" value="AB_hydrolase_fold"/>
</dbReference>
<feature type="chain" id="PRO_5003223608" description="Serine aminopeptidase S33 domain-containing protein" evidence="1">
    <location>
        <begin position="24"/>
        <end position="197"/>
    </location>
</feature>
<dbReference type="AlphaFoldDB" id="E8KGH9"/>
<dbReference type="InterPro" id="IPR051044">
    <property type="entry name" value="MAG_DAG_Lipase"/>
</dbReference>
<dbReference type="Pfam" id="PF12146">
    <property type="entry name" value="Hydrolase_4"/>
    <property type="match status" value="1"/>
</dbReference>
<keyword evidence="4" id="KW-1185">Reference proteome</keyword>
<protein>
    <recommendedName>
        <fullName evidence="2">Serine aminopeptidase S33 domain-containing protein</fullName>
    </recommendedName>
</protein>
<evidence type="ECO:0000313" key="3">
    <source>
        <dbReference type="EMBL" id="EFX91998.1"/>
    </source>
</evidence>